<feature type="transmembrane region" description="Helical" evidence="1">
    <location>
        <begin position="121"/>
        <end position="140"/>
    </location>
</feature>
<feature type="transmembrane region" description="Helical" evidence="1">
    <location>
        <begin position="37"/>
        <end position="59"/>
    </location>
</feature>
<evidence type="ECO:0000313" key="2">
    <source>
        <dbReference type="EMBL" id="OIR09274.1"/>
    </source>
</evidence>
<keyword evidence="1" id="KW-1133">Transmembrane helix</keyword>
<reference evidence="2" key="1">
    <citation type="submission" date="2016-10" db="EMBL/GenBank/DDBJ databases">
        <title>Sequence of Gallionella enrichment culture.</title>
        <authorList>
            <person name="Poehlein A."/>
            <person name="Muehling M."/>
            <person name="Daniel R."/>
        </authorList>
    </citation>
    <scope>NUCLEOTIDE SEQUENCE</scope>
</reference>
<dbReference type="AlphaFoldDB" id="A0A1J5SLC8"/>
<protein>
    <submittedName>
        <fullName evidence="2">Uncharacterized protein</fullName>
    </submittedName>
</protein>
<accession>A0A1J5SLC8</accession>
<sequence>MLLDAVTLNAVNTLLALVLGALALWHWRTEGHRAAVLYWALGAGALALGDFSFLIRTWLAYDATSVAAAACVSAGLLLVLRGVSDFAGAGIRTPRLVVMLAVHVVVTACLLGVGAPAALRMAVNSAVWGALSLVACRILWNAGPESVQRFALPAGVLAVHALFQGARILVLAAAGTGVVPVGMPWIQSISLAEAALFTAVLFPALLAADLRLRNRALTAAIEEVKTLSGLLAICSGCKKIREETGHWTRIESYLSEHTSARFSHGICPDCARELYPELHRTATRPLHRAVAVKDPGRDGPSG</sequence>
<proteinExistence type="predicted"/>
<keyword evidence="1" id="KW-0812">Transmembrane</keyword>
<feature type="transmembrane region" description="Helical" evidence="1">
    <location>
        <begin position="65"/>
        <end position="84"/>
    </location>
</feature>
<organism evidence="2">
    <name type="scientific">mine drainage metagenome</name>
    <dbReference type="NCBI Taxonomy" id="410659"/>
    <lineage>
        <taxon>unclassified sequences</taxon>
        <taxon>metagenomes</taxon>
        <taxon>ecological metagenomes</taxon>
    </lineage>
</organism>
<gene>
    <name evidence="2" type="ORF">GALL_85070</name>
</gene>
<feature type="transmembrane region" description="Helical" evidence="1">
    <location>
        <begin position="152"/>
        <end position="173"/>
    </location>
</feature>
<feature type="transmembrane region" description="Helical" evidence="1">
    <location>
        <begin position="96"/>
        <end position="115"/>
    </location>
</feature>
<keyword evidence="1" id="KW-0472">Membrane</keyword>
<feature type="transmembrane region" description="Helical" evidence="1">
    <location>
        <begin position="185"/>
        <end position="208"/>
    </location>
</feature>
<dbReference type="EMBL" id="MLJW01000027">
    <property type="protein sequence ID" value="OIR09274.1"/>
    <property type="molecule type" value="Genomic_DNA"/>
</dbReference>
<comment type="caution">
    <text evidence="2">The sequence shown here is derived from an EMBL/GenBank/DDBJ whole genome shotgun (WGS) entry which is preliminary data.</text>
</comment>
<feature type="transmembrane region" description="Helical" evidence="1">
    <location>
        <begin position="6"/>
        <end position="25"/>
    </location>
</feature>
<name>A0A1J5SLC8_9ZZZZ</name>
<evidence type="ECO:0000256" key="1">
    <source>
        <dbReference type="SAM" id="Phobius"/>
    </source>
</evidence>